<dbReference type="EMBL" id="JBFXLT010000212">
    <property type="protein sequence ID" value="KAL2802058.1"/>
    <property type="molecule type" value="Genomic_DNA"/>
</dbReference>
<proteinExistence type="predicted"/>
<feature type="repeat" description="ANK" evidence="3">
    <location>
        <begin position="446"/>
        <end position="483"/>
    </location>
</feature>
<dbReference type="PROSITE" id="PS50088">
    <property type="entry name" value="ANK_REPEAT"/>
    <property type="match status" value="9"/>
</dbReference>
<dbReference type="SUPFAM" id="SSF48403">
    <property type="entry name" value="Ankyrin repeat"/>
    <property type="match status" value="2"/>
</dbReference>
<evidence type="ECO:0000313" key="6">
    <source>
        <dbReference type="EMBL" id="KAL2802058.1"/>
    </source>
</evidence>
<dbReference type="InterPro" id="IPR036770">
    <property type="entry name" value="Ankyrin_rpt-contain_sf"/>
</dbReference>
<dbReference type="Pfam" id="PF12796">
    <property type="entry name" value="Ank_2"/>
    <property type="match status" value="3"/>
</dbReference>
<feature type="repeat" description="ANK" evidence="3">
    <location>
        <begin position="171"/>
        <end position="198"/>
    </location>
</feature>
<feature type="domain" description="F-box" evidence="5">
    <location>
        <begin position="54"/>
        <end position="105"/>
    </location>
</feature>
<reference evidence="6 7" key="1">
    <citation type="submission" date="2024-07" db="EMBL/GenBank/DDBJ databases">
        <title>Section-level genome sequencing and comparative genomics of Aspergillus sections Usti and Cavernicolus.</title>
        <authorList>
            <consortium name="Lawrence Berkeley National Laboratory"/>
            <person name="Nybo J.L."/>
            <person name="Vesth T.C."/>
            <person name="Theobald S."/>
            <person name="Frisvad J.C."/>
            <person name="Larsen T.O."/>
            <person name="Kjaerboelling I."/>
            <person name="Rothschild-Mancinelli K."/>
            <person name="Lyhne E.K."/>
            <person name="Kogle M.E."/>
            <person name="Barry K."/>
            <person name="Clum A."/>
            <person name="Na H."/>
            <person name="Ledsgaard L."/>
            <person name="Lin J."/>
            <person name="Lipzen A."/>
            <person name="Kuo A."/>
            <person name="Riley R."/>
            <person name="Mondo S."/>
            <person name="Labutti K."/>
            <person name="Haridas S."/>
            <person name="Pangalinan J."/>
            <person name="Salamov A.A."/>
            <person name="Simmons B.A."/>
            <person name="Magnuson J.K."/>
            <person name="Chen J."/>
            <person name="Drula E."/>
            <person name="Henrissat B."/>
            <person name="Wiebenga A."/>
            <person name="Lubbers R.J."/>
            <person name="Gomes A.C."/>
            <person name="Makela M.R."/>
            <person name="Stajich J."/>
            <person name="Grigoriev I.V."/>
            <person name="Mortensen U.H."/>
            <person name="De Vries R.P."/>
            <person name="Baker S.E."/>
            <person name="Andersen M.R."/>
        </authorList>
    </citation>
    <scope>NUCLEOTIDE SEQUENCE [LARGE SCALE GENOMIC DNA]</scope>
    <source>
        <strain evidence="6 7">CBS 588.65</strain>
    </source>
</reference>
<dbReference type="SUPFAM" id="SSF57850">
    <property type="entry name" value="RING/U-box"/>
    <property type="match status" value="1"/>
</dbReference>
<feature type="repeat" description="ANK" evidence="3">
    <location>
        <begin position="106"/>
        <end position="138"/>
    </location>
</feature>
<accession>A0ABR4GSK1</accession>
<dbReference type="SMART" id="SM00248">
    <property type="entry name" value="ANK"/>
    <property type="match status" value="12"/>
</dbReference>
<dbReference type="PANTHER" id="PTHR24198:SF165">
    <property type="entry name" value="ANKYRIN REPEAT-CONTAINING PROTEIN-RELATED"/>
    <property type="match status" value="1"/>
</dbReference>
<protein>
    <submittedName>
        <fullName evidence="6">Ankyrin repeat-containing domain protein</fullName>
    </submittedName>
</protein>
<dbReference type="PROSITE" id="PS50297">
    <property type="entry name" value="ANK_REP_REGION"/>
    <property type="match status" value="7"/>
</dbReference>
<comment type="caution">
    <text evidence="6">The sequence shown here is derived from an EMBL/GenBank/DDBJ whole genome shotgun (WGS) entry which is preliminary data.</text>
</comment>
<feature type="region of interest" description="Disordered" evidence="4">
    <location>
        <begin position="1"/>
        <end position="39"/>
    </location>
</feature>
<dbReference type="PRINTS" id="PR01415">
    <property type="entry name" value="ANKYRIN"/>
</dbReference>
<evidence type="ECO:0000256" key="2">
    <source>
        <dbReference type="ARBA" id="ARBA00023043"/>
    </source>
</evidence>
<dbReference type="Pfam" id="PF00023">
    <property type="entry name" value="Ank"/>
    <property type="match status" value="1"/>
</dbReference>
<feature type="repeat" description="ANK" evidence="3">
    <location>
        <begin position="412"/>
        <end position="444"/>
    </location>
</feature>
<dbReference type="PANTHER" id="PTHR24198">
    <property type="entry name" value="ANKYRIN REPEAT AND PROTEIN KINASE DOMAIN-CONTAINING PROTEIN"/>
    <property type="match status" value="1"/>
</dbReference>
<feature type="repeat" description="ANK" evidence="3">
    <location>
        <begin position="310"/>
        <end position="345"/>
    </location>
</feature>
<keyword evidence="1" id="KW-0677">Repeat</keyword>
<feature type="repeat" description="ANK" evidence="3">
    <location>
        <begin position="521"/>
        <end position="553"/>
    </location>
</feature>
<dbReference type="PROSITE" id="PS50181">
    <property type="entry name" value="FBOX"/>
    <property type="match status" value="1"/>
</dbReference>
<evidence type="ECO:0000256" key="1">
    <source>
        <dbReference type="ARBA" id="ARBA00022737"/>
    </source>
</evidence>
<evidence type="ECO:0000256" key="3">
    <source>
        <dbReference type="PROSITE-ProRule" id="PRU00023"/>
    </source>
</evidence>
<dbReference type="Gene3D" id="1.25.40.20">
    <property type="entry name" value="Ankyrin repeat-containing domain"/>
    <property type="match status" value="2"/>
</dbReference>
<name>A0ABR4GSK1_9EURO</name>
<sequence length="777" mass="84011">MEFNWTNTTEEKGYRARSGHESWRSPANPRKKPRTNSRSYYSHGNLRLVAVTVNMSLSGMPNEIILDIARYLDMRCLNSLIQTAHQFATLLSTELYRIGAAYPTIRKTTPLLWAVQNHHLNAVQKLLDQGADPTATVKGTTALHEAVNSDNLEAVQLMLRNTSVVLPRDSAGFGPLILAALRGQEAMVRLLVSAGATVVCSKFGEWERAVQRAVADGNDVGCRLLLEAGVQSDGPNGHGLQVCIKYLLEIVATKGNTAMFQLLWTFFVASTSEREYTASRLVASAAHSGSVDFVQWLFSVGATLNEHPPGTNTALHLAASHSRSGSEDTVAYLLDMGARIEAVDASHHTPLLAAMRQGSPDVVRLLLARGANALAIGTQGMNALHLAATYKRPELIPDLYRAGVPVDGRMERNETPLHIAAASGPAESVTALLEAGADINVLRNDRGWTPLHTAADAADAGAGAAEIVSLLIEHGADLSAVDNKGYNALETAAKAGHVNALKILLTATQKANLPILHQSAYGTSALEEAIYHDYADIVTVLLEAGVDPAVSRNGTYPLHLAISFGVEEIAGLLLLNGGDPFLLDERGRSAVDWARLNGRMLPTILVHCNAEAVSQPTDPTLQTSTLRSSLVSLATYLQTSKGVFDDAQHFTRLGGCLVLANNLPAATIALGQMLEKSEEGVPAYYGSCDWCEDGPVLTERTGKYTCLTCYNVNLCWECKEEYDHEEGYSSEKPLFEVCAGHEFLEVRPSSLQLLGEKTEIEGEVKREWLEEIIAKYS</sequence>
<gene>
    <name evidence="6" type="ORF">BJX63DRAFT_415999</name>
</gene>
<evidence type="ECO:0000256" key="4">
    <source>
        <dbReference type="SAM" id="MobiDB-lite"/>
    </source>
</evidence>
<dbReference type="Proteomes" id="UP001610334">
    <property type="component" value="Unassembled WGS sequence"/>
</dbReference>
<keyword evidence="7" id="KW-1185">Reference proteome</keyword>
<dbReference type="InterPro" id="IPR001810">
    <property type="entry name" value="F-box_dom"/>
</dbReference>
<evidence type="ECO:0000259" key="5">
    <source>
        <dbReference type="PROSITE" id="PS50181"/>
    </source>
</evidence>
<feature type="repeat" description="ANK" evidence="3">
    <location>
        <begin position="138"/>
        <end position="170"/>
    </location>
</feature>
<feature type="repeat" description="ANK" evidence="3">
    <location>
        <begin position="346"/>
        <end position="378"/>
    </location>
</feature>
<feature type="compositionally biased region" description="Basic and acidic residues" evidence="4">
    <location>
        <begin position="9"/>
        <end position="23"/>
    </location>
</feature>
<feature type="repeat" description="ANK" evidence="3">
    <location>
        <begin position="553"/>
        <end position="585"/>
    </location>
</feature>
<organism evidence="6 7">
    <name type="scientific">Aspergillus granulosus</name>
    <dbReference type="NCBI Taxonomy" id="176169"/>
    <lineage>
        <taxon>Eukaryota</taxon>
        <taxon>Fungi</taxon>
        <taxon>Dikarya</taxon>
        <taxon>Ascomycota</taxon>
        <taxon>Pezizomycotina</taxon>
        <taxon>Eurotiomycetes</taxon>
        <taxon>Eurotiomycetidae</taxon>
        <taxon>Eurotiales</taxon>
        <taxon>Aspergillaceae</taxon>
        <taxon>Aspergillus</taxon>
        <taxon>Aspergillus subgen. Nidulantes</taxon>
    </lineage>
</organism>
<dbReference type="InterPro" id="IPR002110">
    <property type="entry name" value="Ankyrin_rpt"/>
</dbReference>
<evidence type="ECO:0000313" key="7">
    <source>
        <dbReference type="Proteomes" id="UP001610334"/>
    </source>
</evidence>
<keyword evidence="2 3" id="KW-0040">ANK repeat</keyword>